<accession>A0A5D2T763</accession>
<dbReference type="GO" id="GO:0016020">
    <property type="term" value="C:membrane"/>
    <property type="evidence" value="ECO:0007669"/>
    <property type="project" value="UniProtKB-SubCell"/>
</dbReference>
<evidence type="ECO:0000256" key="3">
    <source>
        <dbReference type="ARBA" id="ARBA00022729"/>
    </source>
</evidence>
<protein>
    <recommendedName>
        <fullName evidence="6">Malectin-like domain-containing protein</fullName>
    </recommendedName>
</protein>
<evidence type="ECO:0000256" key="4">
    <source>
        <dbReference type="ARBA" id="ARBA00022989"/>
    </source>
</evidence>
<keyword evidence="8" id="KW-1185">Reference proteome</keyword>
<evidence type="ECO:0000256" key="5">
    <source>
        <dbReference type="ARBA" id="ARBA00023136"/>
    </source>
</evidence>
<dbReference type="AlphaFoldDB" id="A0A5D2T763"/>
<evidence type="ECO:0000259" key="6">
    <source>
        <dbReference type="Pfam" id="PF12819"/>
    </source>
</evidence>
<gene>
    <name evidence="7" type="ORF">E1A91_D10G073100v1</name>
</gene>
<name>A0A5D2T763_GOSMU</name>
<comment type="subcellular location">
    <subcellularLocation>
        <location evidence="1">Membrane</location>
        <topology evidence="1">Single-pass membrane protein</topology>
    </subcellularLocation>
</comment>
<sequence>MLHNLLLLFVVVITCFRYLILATATAGVINNKNLQRTLATNENPGFVSIDCGVEDDYFDNSTGIWFKSDTEFISSGENHDTLPEYFLNNEQFGKRVKTLRSFPNGMKNCYTLT</sequence>
<keyword evidence="2" id="KW-0812">Transmembrane</keyword>
<keyword evidence="5" id="KW-0472">Membrane</keyword>
<evidence type="ECO:0000313" key="7">
    <source>
        <dbReference type="EMBL" id="TYI59978.1"/>
    </source>
</evidence>
<evidence type="ECO:0000313" key="8">
    <source>
        <dbReference type="Proteomes" id="UP000323597"/>
    </source>
</evidence>
<keyword evidence="3" id="KW-0732">Signal</keyword>
<organism evidence="7 8">
    <name type="scientific">Gossypium mustelinum</name>
    <name type="common">Cotton</name>
    <name type="synonym">Gossypium caicoense</name>
    <dbReference type="NCBI Taxonomy" id="34275"/>
    <lineage>
        <taxon>Eukaryota</taxon>
        <taxon>Viridiplantae</taxon>
        <taxon>Streptophyta</taxon>
        <taxon>Embryophyta</taxon>
        <taxon>Tracheophyta</taxon>
        <taxon>Spermatophyta</taxon>
        <taxon>Magnoliopsida</taxon>
        <taxon>eudicotyledons</taxon>
        <taxon>Gunneridae</taxon>
        <taxon>Pentapetalae</taxon>
        <taxon>rosids</taxon>
        <taxon>malvids</taxon>
        <taxon>Malvales</taxon>
        <taxon>Malvaceae</taxon>
        <taxon>Malvoideae</taxon>
        <taxon>Gossypium</taxon>
    </lineage>
</organism>
<dbReference type="Proteomes" id="UP000323597">
    <property type="component" value="Chromosome D10"/>
</dbReference>
<keyword evidence="4" id="KW-1133">Transmembrane helix</keyword>
<dbReference type="Pfam" id="PF12819">
    <property type="entry name" value="Malectin_like"/>
    <property type="match status" value="1"/>
</dbReference>
<proteinExistence type="predicted"/>
<dbReference type="InterPro" id="IPR024788">
    <property type="entry name" value="Malectin-like_Carb-bd_dom"/>
</dbReference>
<dbReference type="EMBL" id="CM017658">
    <property type="protein sequence ID" value="TYI59978.1"/>
    <property type="molecule type" value="Genomic_DNA"/>
</dbReference>
<reference evidence="7 8" key="1">
    <citation type="submission" date="2019-07" db="EMBL/GenBank/DDBJ databases">
        <title>WGS assembly of Gossypium mustelinum.</title>
        <authorList>
            <person name="Chen Z.J."/>
            <person name="Sreedasyam A."/>
            <person name="Ando A."/>
            <person name="Song Q."/>
            <person name="De L."/>
            <person name="Hulse-Kemp A."/>
            <person name="Ding M."/>
            <person name="Ye W."/>
            <person name="Kirkbride R."/>
            <person name="Jenkins J."/>
            <person name="Plott C."/>
            <person name="Lovell J."/>
            <person name="Lin Y.-M."/>
            <person name="Vaughn R."/>
            <person name="Liu B."/>
            <person name="Li W."/>
            <person name="Simpson S."/>
            <person name="Scheffler B."/>
            <person name="Saski C."/>
            <person name="Grover C."/>
            <person name="Hu G."/>
            <person name="Conover J."/>
            <person name="Carlson J."/>
            <person name="Shu S."/>
            <person name="Boston L."/>
            <person name="Williams M."/>
            <person name="Peterson D."/>
            <person name="Mcgee K."/>
            <person name="Jones D."/>
            <person name="Wendel J."/>
            <person name="Stelly D."/>
            <person name="Grimwood J."/>
            <person name="Schmutz J."/>
        </authorList>
    </citation>
    <scope>NUCLEOTIDE SEQUENCE [LARGE SCALE GENOMIC DNA]</scope>
    <source>
        <strain evidence="7">1408120.09</strain>
    </source>
</reference>
<evidence type="ECO:0000256" key="2">
    <source>
        <dbReference type="ARBA" id="ARBA00022692"/>
    </source>
</evidence>
<feature type="domain" description="Malectin-like" evidence="6">
    <location>
        <begin position="49"/>
        <end position="112"/>
    </location>
</feature>
<evidence type="ECO:0000256" key="1">
    <source>
        <dbReference type="ARBA" id="ARBA00004167"/>
    </source>
</evidence>